<accession>A0AAD9RC70</accession>
<gene>
    <name evidence="2" type="ORF">KPH14_005878</name>
</gene>
<dbReference type="EMBL" id="JAIFRP010004366">
    <property type="protein sequence ID" value="KAK2577063.1"/>
    <property type="molecule type" value="Genomic_DNA"/>
</dbReference>
<keyword evidence="3" id="KW-1185">Reference proteome</keyword>
<proteinExistence type="predicted"/>
<evidence type="ECO:0000313" key="2">
    <source>
        <dbReference type="EMBL" id="KAK2577063.1"/>
    </source>
</evidence>
<reference evidence="2" key="1">
    <citation type="submission" date="2021-08" db="EMBL/GenBank/DDBJ databases">
        <authorList>
            <person name="Misof B."/>
            <person name="Oliver O."/>
            <person name="Podsiadlowski L."/>
            <person name="Donath A."/>
            <person name="Peters R."/>
            <person name="Mayer C."/>
            <person name="Rust J."/>
            <person name="Gunkel S."/>
            <person name="Lesny P."/>
            <person name="Martin S."/>
            <person name="Oeyen J.P."/>
            <person name="Petersen M."/>
            <person name="Panagiotis P."/>
            <person name="Wilbrandt J."/>
            <person name="Tanja T."/>
        </authorList>
    </citation>
    <scope>NUCLEOTIDE SEQUENCE</scope>
    <source>
        <strain evidence="2">GBR_01_08_01A</strain>
        <tissue evidence="2">Thorax + abdomen</tissue>
    </source>
</reference>
<comment type="caution">
    <text evidence="2">The sequence shown here is derived from an EMBL/GenBank/DDBJ whole genome shotgun (WGS) entry which is preliminary data.</text>
</comment>
<name>A0AAD9RC70_9HYME</name>
<organism evidence="2 3">
    <name type="scientific">Odynerus spinipes</name>
    <dbReference type="NCBI Taxonomy" id="1348599"/>
    <lineage>
        <taxon>Eukaryota</taxon>
        <taxon>Metazoa</taxon>
        <taxon>Ecdysozoa</taxon>
        <taxon>Arthropoda</taxon>
        <taxon>Hexapoda</taxon>
        <taxon>Insecta</taxon>
        <taxon>Pterygota</taxon>
        <taxon>Neoptera</taxon>
        <taxon>Endopterygota</taxon>
        <taxon>Hymenoptera</taxon>
        <taxon>Apocrita</taxon>
        <taxon>Aculeata</taxon>
        <taxon>Vespoidea</taxon>
        <taxon>Vespidae</taxon>
        <taxon>Eumeninae</taxon>
        <taxon>Odynerus</taxon>
    </lineage>
</organism>
<dbReference type="AlphaFoldDB" id="A0AAD9RC70"/>
<dbReference type="Proteomes" id="UP001258017">
    <property type="component" value="Unassembled WGS sequence"/>
</dbReference>
<evidence type="ECO:0000256" key="1">
    <source>
        <dbReference type="SAM" id="MobiDB-lite"/>
    </source>
</evidence>
<evidence type="ECO:0000313" key="3">
    <source>
        <dbReference type="Proteomes" id="UP001258017"/>
    </source>
</evidence>
<sequence length="77" mass="8122">MAAGRNSAFRTGVVHAYVMGEKEEKKEKGEKSSTFSFGAVIRSTEGKLKIASTERANASTMDPRGEDGGTRGGLAGR</sequence>
<feature type="region of interest" description="Disordered" evidence="1">
    <location>
        <begin position="51"/>
        <end position="77"/>
    </location>
</feature>
<protein>
    <submittedName>
        <fullName evidence="2">Uncharacterized protein</fullName>
    </submittedName>
</protein>
<reference evidence="2" key="2">
    <citation type="journal article" date="2023" name="Commun. Biol.">
        <title>Intrasexual cuticular hydrocarbon dimorphism in a wasp sheds light on hydrocarbon biosynthesis genes in Hymenoptera.</title>
        <authorList>
            <person name="Moris V.C."/>
            <person name="Podsiadlowski L."/>
            <person name="Martin S."/>
            <person name="Oeyen J.P."/>
            <person name="Donath A."/>
            <person name="Petersen M."/>
            <person name="Wilbrandt J."/>
            <person name="Misof B."/>
            <person name="Liedtke D."/>
            <person name="Thamm M."/>
            <person name="Scheiner R."/>
            <person name="Schmitt T."/>
            <person name="Niehuis O."/>
        </authorList>
    </citation>
    <scope>NUCLEOTIDE SEQUENCE</scope>
    <source>
        <strain evidence="2">GBR_01_08_01A</strain>
    </source>
</reference>